<dbReference type="Proteomes" id="UP000273405">
    <property type="component" value="Unassembled WGS sequence"/>
</dbReference>
<dbReference type="AlphaFoldDB" id="A0A3A8MYR6"/>
<protein>
    <submittedName>
        <fullName evidence="1">Uncharacterized protein</fullName>
    </submittedName>
</protein>
<proteinExistence type="predicted"/>
<name>A0A3A8MYR6_9BACT</name>
<dbReference type="EMBL" id="RAWG01000244">
    <property type="protein sequence ID" value="RKH37397.1"/>
    <property type="molecule type" value="Genomic_DNA"/>
</dbReference>
<comment type="caution">
    <text evidence="1">The sequence shown here is derived from an EMBL/GenBank/DDBJ whole genome shotgun (WGS) entry which is preliminary data.</text>
</comment>
<sequence>MLPSKLQVRRGVIFLSLGLTLSACPPKPLPPTPPTDPTPPGFLNVDIKLERRDGQPIPETEAISILSQDVTRKISRLYRIRVIATAGDPESWIASTSLATVEGNDGHGDLKSYNVSWRCASGSGELQHLLRLEAMTTTPPIAQPGPQELSRLDVTVDPVGQAGCQTDFLDGFIRVVARNGAGQPNASKTFHFEFLP</sequence>
<evidence type="ECO:0000313" key="1">
    <source>
        <dbReference type="EMBL" id="RKH37397.1"/>
    </source>
</evidence>
<evidence type="ECO:0000313" key="2">
    <source>
        <dbReference type="Proteomes" id="UP000273405"/>
    </source>
</evidence>
<accession>A0A3A8MYR6</accession>
<keyword evidence="2" id="KW-1185">Reference proteome</keyword>
<dbReference type="PROSITE" id="PS51257">
    <property type="entry name" value="PROKAR_LIPOPROTEIN"/>
    <property type="match status" value="1"/>
</dbReference>
<gene>
    <name evidence="1" type="ORF">D7X12_29690</name>
</gene>
<organism evidence="1 2">
    <name type="scientific">Corallococcus sicarius</name>
    <dbReference type="NCBI Taxonomy" id="2316726"/>
    <lineage>
        <taxon>Bacteria</taxon>
        <taxon>Pseudomonadati</taxon>
        <taxon>Myxococcota</taxon>
        <taxon>Myxococcia</taxon>
        <taxon>Myxococcales</taxon>
        <taxon>Cystobacterineae</taxon>
        <taxon>Myxococcaceae</taxon>
        <taxon>Corallococcus</taxon>
    </lineage>
</organism>
<reference evidence="2" key="1">
    <citation type="submission" date="2018-09" db="EMBL/GenBank/DDBJ databases">
        <authorList>
            <person name="Livingstone P.G."/>
            <person name="Whitworth D.E."/>
        </authorList>
    </citation>
    <scope>NUCLEOTIDE SEQUENCE [LARGE SCALE GENOMIC DNA]</scope>
    <source>
        <strain evidence="2">CA040B</strain>
    </source>
</reference>